<keyword evidence="1" id="KW-0695">RNA-directed DNA polymerase</keyword>
<sequence length="132" mass="14544">MSDKNVGKSFSIDGFVFLGDIKAFATEVVKVLALHDGSVGHLRGMREINSLSGVAMNCRKAKLKLPMKSLLEDYKGEKARLVTILEENGARGFARSSVYNLLSKLSISGNKRIKAFKLPAEKQFQLDLGQKK</sequence>
<dbReference type="Proteomes" id="UP000762676">
    <property type="component" value="Unassembled WGS sequence"/>
</dbReference>
<organism evidence="1 2">
    <name type="scientific">Elysia marginata</name>
    <dbReference type="NCBI Taxonomy" id="1093978"/>
    <lineage>
        <taxon>Eukaryota</taxon>
        <taxon>Metazoa</taxon>
        <taxon>Spiralia</taxon>
        <taxon>Lophotrochozoa</taxon>
        <taxon>Mollusca</taxon>
        <taxon>Gastropoda</taxon>
        <taxon>Heterobranchia</taxon>
        <taxon>Euthyneura</taxon>
        <taxon>Panpulmonata</taxon>
        <taxon>Sacoglossa</taxon>
        <taxon>Placobranchoidea</taxon>
        <taxon>Plakobranchidae</taxon>
        <taxon>Elysia</taxon>
    </lineage>
</organism>
<accession>A0AAV4FR22</accession>
<dbReference type="EMBL" id="BMAT01000887">
    <property type="protein sequence ID" value="GFR75225.1"/>
    <property type="molecule type" value="Genomic_DNA"/>
</dbReference>
<reference evidence="1 2" key="1">
    <citation type="journal article" date="2021" name="Elife">
        <title>Chloroplast acquisition without the gene transfer in kleptoplastic sea slugs, Plakobranchus ocellatus.</title>
        <authorList>
            <person name="Maeda T."/>
            <person name="Takahashi S."/>
            <person name="Yoshida T."/>
            <person name="Shimamura S."/>
            <person name="Takaki Y."/>
            <person name="Nagai Y."/>
            <person name="Toyoda A."/>
            <person name="Suzuki Y."/>
            <person name="Arimoto A."/>
            <person name="Ishii H."/>
            <person name="Satoh N."/>
            <person name="Nishiyama T."/>
            <person name="Hasebe M."/>
            <person name="Maruyama T."/>
            <person name="Minagawa J."/>
            <person name="Obokata J."/>
            <person name="Shigenobu S."/>
        </authorList>
    </citation>
    <scope>NUCLEOTIDE SEQUENCE [LARGE SCALE GENOMIC DNA]</scope>
</reference>
<keyword evidence="1" id="KW-0548">Nucleotidyltransferase</keyword>
<gene>
    <name evidence="1" type="ORF">ElyMa_000449900</name>
</gene>
<dbReference type="AlphaFoldDB" id="A0AAV4FR22"/>
<keyword evidence="2" id="KW-1185">Reference proteome</keyword>
<protein>
    <submittedName>
        <fullName evidence="1">Reverse transcriptase</fullName>
    </submittedName>
</protein>
<evidence type="ECO:0000313" key="1">
    <source>
        <dbReference type="EMBL" id="GFR75225.1"/>
    </source>
</evidence>
<name>A0AAV4FR22_9GAST</name>
<proteinExistence type="predicted"/>
<comment type="caution">
    <text evidence="1">The sequence shown here is derived from an EMBL/GenBank/DDBJ whole genome shotgun (WGS) entry which is preliminary data.</text>
</comment>
<evidence type="ECO:0000313" key="2">
    <source>
        <dbReference type="Proteomes" id="UP000762676"/>
    </source>
</evidence>
<dbReference type="GO" id="GO:0003964">
    <property type="term" value="F:RNA-directed DNA polymerase activity"/>
    <property type="evidence" value="ECO:0007669"/>
    <property type="project" value="UniProtKB-KW"/>
</dbReference>
<keyword evidence="1" id="KW-0808">Transferase</keyword>